<keyword evidence="1" id="KW-0812">Transmembrane</keyword>
<feature type="transmembrane region" description="Helical" evidence="1">
    <location>
        <begin position="194"/>
        <end position="212"/>
    </location>
</feature>
<evidence type="ECO:0000313" key="2">
    <source>
        <dbReference type="EMBL" id="HGQ36688.1"/>
    </source>
</evidence>
<feature type="transmembrane region" description="Helical" evidence="1">
    <location>
        <begin position="153"/>
        <end position="173"/>
    </location>
</feature>
<keyword evidence="1" id="KW-1133">Transmembrane helix</keyword>
<gene>
    <name evidence="2" type="ORF">ENU41_08475</name>
</gene>
<sequence length="282" mass="32311">MRNQIKTPIPRYLHIPYPTLLFVLGLPICVLSQYKIQLNYLQFTLIISINFILAILGDVVLSGLATFTKIIKIVTYLFSIIYTCVIIDILAQYGWSISKSTMFITSVMLITQAISTNFDPILINKWNISVLDICTILVFVSILINDFKYYELVATYIILSILLLFIIIVFMFLRKALSFIFLSVLTCPPINLESILLKILVIIVFLAYMHGYANTITIHNNSTVFFVPNYDLKSMVSLILTTTIASTSLMFIHNLTILNVMYFTITTTLVCYYIVLKFLKRI</sequence>
<feature type="transmembrane region" description="Helical" evidence="1">
    <location>
        <begin position="40"/>
        <end position="61"/>
    </location>
</feature>
<feature type="transmembrane region" description="Helical" evidence="1">
    <location>
        <begin position="130"/>
        <end position="147"/>
    </location>
</feature>
<proteinExistence type="predicted"/>
<feature type="transmembrane region" description="Helical" evidence="1">
    <location>
        <begin position="12"/>
        <end position="34"/>
    </location>
</feature>
<feature type="transmembrane region" description="Helical" evidence="1">
    <location>
        <begin position="232"/>
        <end position="252"/>
    </location>
</feature>
<feature type="transmembrane region" description="Helical" evidence="1">
    <location>
        <begin position="73"/>
        <end position="95"/>
    </location>
</feature>
<feature type="transmembrane region" description="Helical" evidence="1">
    <location>
        <begin position="259"/>
        <end position="279"/>
    </location>
</feature>
<evidence type="ECO:0000256" key="1">
    <source>
        <dbReference type="SAM" id="Phobius"/>
    </source>
</evidence>
<reference evidence="2" key="1">
    <citation type="journal article" date="2020" name="mSystems">
        <title>Genome- and Community-Level Interaction Insights into Carbon Utilization and Element Cycling Functions of Hydrothermarchaeota in Hydrothermal Sediment.</title>
        <authorList>
            <person name="Zhou Z."/>
            <person name="Liu Y."/>
            <person name="Xu W."/>
            <person name="Pan J."/>
            <person name="Luo Z.H."/>
            <person name="Li M."/>
        </authorList>
    </citation>
    <scope>NUCLEOTIDE SEQUENCE</scope>
    <source>
        <strain evidence="2">SpSt-667</strain>
    </source>
</reference>
<protein>
    <submittedName>
        <fullName evidence="2">Uncharacterized protein</fullName>
    </submittedName>
</protein>
<accession>A0A832FQZ5</accession>
<dbReference type="EMBL" id="DTCK01000045">
    <property type="protein sequence ID" value="HGQ36688.1"/>
    <property type="molecule type" value="Genomic_DNA"/>
</dbReference>
<name>A0A832FQZ5_9CREN</name>
<organism evidence="2">
    <name type="scientific">Ignisphaera aggregans</name>
    <dbReference type="NCBI Taxonomy" id="334771"/>
    <lineage>
        <taxon>Archaea</taxon>
        <taxon>Thermoproteota</taxon>
        <taxon>Thermoprotei</taxon>
        <taxon>Desulfurococcales</taxon>
        <taxon>Desulfurococcaceae</taxon>
        <taxon>Ignisphaera</taxon>
    </lineage>
</organism>
<dbReference type="AlphaFoldDB" id="A0A832FQZ5"/>
<comment type="caution">
    <text evidence="2">The sequence shown here is derived from an EMBL/GenBank/DDBJ whole genome shotgun (WGS) entry which is preliminary data.</text>
</comment>
<keyword evidence="1" id="KW-0472">Membrane</keyword>